<dbReference type="Pfam" id="PF05721">
    <property type="entry name" value="PhyH"/>
    <property type="match status" value="1"/>
</dbReference>
<keyword evidence="2" id="KW-1185">Reference proteome</keyword>
<dbReference type="PANTHER" id="PTHR31630:SF6">
    <property type="entry name" value="PHYTANOYL-COA DIOXYGENASE-RELATED"/>
    <property type="match status" value="1"/>
</dbReference>
<reference evidence="1" key="1">
    <citation type="submission" date="2020-04" db="EMBL/GenBank/DDBJ databases">
        <title>Draft genome resource of the tomato pathogen Pseudocercospora fuligena.</title>
        <authorList>
            <person name="Zaccaron A."/>
        </authorList>
    </citation>
    <scope>NUCLEOTIDE SEQUENCE</scope>
    <source>
        <strain evidence="1">PF001</strain>
    </source>
</reference>
<evidence type="ECO:0000313" key="2">
    <source>
        <dbReference type="Proteomes" id="UP000660729"/>
    </source>
</evidence>
<dbReference type="InterPro" id="IPR008775">
    <property type="entry name" value="Phytyl_CoA_dOase-like"/>
</dbReference>
<protein>
    <recommendedName>
        <fullName evidence="3">Phytanoyl-CoA dioxygenase</fullName>
    </recommendedName>
</protein>
<dbReference type="SUPFAM" id="SSF51197">
    <property type="entry name" value="Clavaminate synthase-like"/>
    <property type="match status" value="1"/>
</dbReference>
<dbReference type="Gene3D" id="2.60.120.620">
    <property type="entry name" value="q2cbj1_9rhob like domain"/>
    <property type="match status" value="1"/>
</dbReference>
<dbReference type="Proteomes" id="UP000660729">
    <property type="component" value="Unassembled WGS sequence"/>
</dbReference>
<proteinExistence type="predicted"/>
<sequence length="327" mass="37793">MPHRLSDPVAIDISKQYGDFRDQLFKDGYAVVKNAVPEGKCKEYIERMTQWLEKFPLGFDRNDPKTWTPEHLPAHMKGGMYHGYAVGHEKFVWDARLEPGVLAAFEKIWGTNELLASFDGINYTLPLPEGDRKPSTPWPHVDQSPHLLGLQCIQGIINFAPNGPNDGGLVVLKGSQALCEQYFKCHSKDKKEKWGLIPDDWHGFDPEEVQWFKDRGAEEVKVCADPGDLIVWDSRTVHWNVLPQSDQTRSIVYACYTPAAFATPEELKQKGEIYHNRTRTTHWPHRNFWHQDRILRFGKEDPYHRDRPFEEPEETEQLLKLAGAMPY</sequence>
<dbReference type="EMBL" id="JABCIY010000204">
    <property type="protein sequence ID" value="KAF7188950.1"/>
    <property type="molecule type" value="Genomic_DNA"/>
</dbReference>
<comment type="caution">
    <text evidence="1">The sequence shown here is derived from an EMBL/GenBank/DDBJ whole genome shotgun (WGS) entry which is preliminary data.</text>
</comment>
<dbReference type="PANTHER" id="PTHR31630">
    <property type="entry name" value="PHYTANOYL-COA DIOXYGENASE-RELATED-RELATED"/>
    <property type="match status" value="1"/>
</dbReference>
<accession>A0A8H6VF06</accession>
<name>A0A8H6VF06_9PEZI</name>
<evidence type="ECO:0008006" key="3">
    <source>
        <dbReference type="Google" id="ProtNLM"/>
    </source>
</evidence>
<organism evidence="1 2">
    <name type="scientific">Pseudocercospora fuligena</name>
    <dbReference type="NCBI Taxonomy" id="685502"/>
    <lineage>
        <taxon>Eukaryota</taxon>
        <taxon>Fungi</taxon>
        <taxon>Dikarya</taxon>
        <taxon>Ascomycota</taxon>
        <taxon>Pezizomycotina</taxon>
        <taxon>Dothideomycetes</taxon>
        <taxon>Dothideomycetidae</taxon>
        <taxon>Mycosphaerellales</taxon>
        <taxon>Mycosphaerellaceae</taxon>
        <taxon>Pseudocercospora</taxon>
    </lineage>
</organism>
<dbReference type="AlphaFoldDB" id="A0A8H6VF06"/>
<dbReference type="OrthoDB" id="445007at2759"/>
<gene>
    <name evidence="1" type="ORF">HII31_09873</name>
</gene>
<evidence type="ECO:0000313" key="1">
    <source>
        <dbReference type="EMBL" id="KAF7188950.1"/>
    </source>
</evidence>